<feature type="chain" id="PRO_5022661092" evidence="2">
    <location>
        <begin position="24"/>
        <end position="411"/>
    </location>
</feature>
<dbReference type="Proteomes" id="UP000325286">
    <property type="component" value="Chromosome"/>
</dbReference>
<gene>
    <name evidence="3" type="ORF">UC8_01140</name>
</gene>
<dbReference type="SUPFAM" id="SSF69318">
    <property type="entry name" value="Integrin alpha N-terminal domain"/>
    <property type="match status" value="1"/>
</dbReference>
<dbReference type="KEGG" id="rul:UC8_01140"/>
<dbReference type="PANTHER" id="PTHR46580:SF4">
    <property type="entry name" value="ATP_GTP-BINDING PROTEIN"/>
    <property type="match status" value="1"/>
</dbReference>
<feature type="signal peptide" evidence="2">
    <location>
        <begin position="1"/>
        <end position="23"/>
    </location>
</feature>
<evidence type="ECO:0000256" key="1">
    <source>
        <dbReference type="ARBA" id="ARBA00022729"/>
    </source>
</evidence>
<dbReference type="Gene3D" id="2.130.10.130">
    <property type="entry name" value="Integrin alpha, N-terminal"/>
    <property type="match status" value="2"/>
</dbReference>
<sequence precursor="true">MNYLLAASLTVVSSLAICTQLGAEDVSVHTPDTPAAPIAFRRLVLSDQYYCDGVAAGDINNDGNLDIVAGPFWYEGPKFEVSHAFYDPVPLPPAESPSNSMFSFVADFSGDGRQDILVLGRVHKHEAMWYENPGETGGLWKKHFAFHRVKGESPALVDLDGDGVPQVICHWDGCWGSIQPDPSQPTQPWKFLPLGAPEDWPQFYHGQGVGDVNNDGRLDLILNDGWYEQPPAGAAEREWKLHRGRFSKGRGGAQMFVQDIDGDGDQDILSAVDAHGWGLAWYERIGTDAKPTFQEHLIMGDRSAIKQYGAAFTQPHALATADINGDGLLDVITGKRRWAHGPDGDIEPNAPPVVYWFELRREADGVRYVPHMIDDASGVGVQILATDLNQDGRIDVATASKLGTFVFLQKP</sequence>
<dbReference type="RefSeq" id="WP_068130029.1">
    <property type="nucleotide sequence ID" value="NZ_CP042914.1"/>
</dbReference>
<evidence type="ECO:0000313" key="4">
    <source>
        <dbReference type="Proteomes" id="UP000325286"/>
    </source>
</evidence>
<dbReference type="PANTHER" id="PTHR46580">
    <property type="entry name" value="SENSOR KINASE-RELATED"/>
    <property type="match status" value="1"/>
</dbReference>
<evidence type="ECO:0000256" key="2">
    <source>
        <dbReference type="SAM" id="SignalP"/>
    </source>
</evidence>
<organism evidence="3 4">
    <name type="scientific">Roseimaritima ulvae</name>
    <dbReference type="NCBI Taxonomy" id="980254"/>
    <lineage>
        <taxon>Bacteria</taxon>
        <taxon>Pseudomonadati</taxon>
        <taxon>Planctomycetota</taxon>
        <taxon>Planctomycetia</taxon>
        <taxon>Pirellulales</taxon>
        <taxon>Pirellulaceae</taxon>
        <taxon>Roseimaritima</taxon>
    </lineage>
</organism>
<dbReference type="AlphaFoldDB" id="A0A5B9QVX4"/>
<accession>A0A5B9QVX4</accession>
<name>A0A5B9QVX4_9BACT</name>
<proteinExistence type="predicted"/>
<keyword evidence="1 2" id="KW-0732">Signal</keyword>
<dbReference type="InterPro" id="IPR013517">
    <property type="entry name" value="FG-GAP"/>
</dbReference>
<dbReference type="InterPro" id="IPR028994">
    <property type="entry name" value="Integrin_alpha_N"/>
</dbReference>
<dbReference type="OrthoDB" id="228608at2"/>
<protein>
    <submittedName>
        <fullName evidence="3">FG-GAP repeat protein</fullName>
    </submittedName>
</protein>
<dbReference type="EMBL" id="CP042914">
    <property type="protein sequence ID" value="QEG38161.1"/>
    <property type="molecule type" value="Genomic_DNA"/>
</dbReference>
<keyword evidence="4" id="KW-1185">Reference proteome</keyword>
<evidence type="ECO:0000313" key="3">
    <source>
        <dbReference type="EMBL" id="QEG38161.1"/>
    </source>
</evidence>
<dbReference type="Pfam" id="PF13517">
    <property type="entry name" value="FG-GAP_3"/>
    <property type="match status" value="2"/>
</dbReference>
<reference evidence="3 4" key="1">
    <citation type="submission" date="2019-08" db="EMBL/GenBank/DDBJ databases">
        <title>Deep-cultivation of Planctomycetes and their phenomic and genomic characterization uncovers novel biology.</title>
        <authorList>
            <person name="Wiegand S."/>
            <person name="Jogler M."/>
            <person name="Boedeker C."/>
            <person name="Pinto D."/>
            <person name="Vollmers J."/>
            <person name="Rivas-Marin E."/>
            <person name="Kohn T."/>
            <person name="Peeters S.H."/>
            <person name="Heuer A."/>
            <person name="Rast P."/>
            <person name="Oberbeckmann S."/>
            <person name="Bunk B."/>
            <person name="Jeske O."/>
            <person name="Meyerdierks A."/>
            <person name="Storesund J.E."/>
            <person name="Kallscheuer N."/>
            <person name="Luecker S."/>
            <person name="Lage O.M."/>
            <person name="Pohl T."/>
            <person name="Merkel B.J."/>
            <person name="Hornburger P."/>
            <person name="Mueller R.-W."/>
            <person name="Bruemmer F."/>
            <person name="Labrenz M."/>
            <person name="Spormann A.M."/>
            <person name="Op den Camp H."/>
            <person name="Overmann J."/>
            <person name="Amann R."/>
            <person name="Jetten M.S.M."/>
            <person name="Mascher T."/>
            <person name="Medema M.H."/>
            <person name="Devos D.P."/>
            <person name="Kaster A.-K."/>
            <person name="Ovreas L."/>
            <person name="Rohde M."/>
            <person name="Galperin M.Y."/>
            <person name="Jogler C."/>
        </authorList>
    </citation>
    <scope>NUCLEOTIDE SEQUENCE [LARGE SCALE GENOMIC DNA]</scope>
    <source>
        <strain evidence="3 4">UC8</strain>
    </source>
</reference>